<gene>
    <name evidence="1" type="ORF">L1987_23132</name>
</gene>
<dbReference type="EMBL" id="CM042025">
    <property type="protein sequence ID" value="KAI3807207.1"/>
    <property type="molecule type" value="Genomic_DNA"/>
</dbReference>
<organism evidence="1 2">
    <name type="scientific">Smallanthus sonchifolius</name>
    <dbReference type="NCBI Taxonomy" id="185202"/>
    <lineage>
        <taxon>Eukaryota</taxon>
        <taxon>Viridiplantae</taxon>
        <taxon>Streptophyta</taxon>
        <taxon>Embryophyta</taxon>
        <taxon>Tracheophyta</taxon>
        <taxon>Spermatophyta</taxon>
        <taxon>Magnoliopsida</taxon>
        <taxon>eudicotyledons</taxon>
        <taxon>Gunneridae</taxon>
        <taxon>Pentapetalae</taxon>
        <taxon>asterids</taxon>
        <taxon>campanulids</taxon>
        <taxon>Asterales</taxon>
        <taxon>Asteraceae</taxon>
        <taxon>Asteroideae</taxon>
        <taxon>Heliantheae alliance</taxon>
        <taxon>Millerieae</taxon>
        <taxon>Smallanthus</taxon>
    </lineage>
</organism>
<evidence type="ECO:0000313" key="1">
    <source>
        <dbReference type="EMBL" id="KAI3807207.1"/>
    </source>
</evidence>
<protein>
    <submittedName>
        <fullName evidence="1">Uncharacterized protein</fullName>
    </submittedName>
</protein>
<accession>A0ACB9IJF5</accession>
<sequence length="110" mass="12504">MDLPPKARTKRAFHSHIPYTGRYHTTNAYVWAFLEGFPYKQEKMEEAVKRTNHCVALIERFLSKKLSDPGKFSLPCSIGPLPITFALADLGASVNVMPYNMFQRLQIGNS</sequence>
<reference evidence="2" key="1">
    <citation type="journal article" date="2022" name="Mol. Ecol. Resour.">
        <title>The genomes of chicory, endive, great burdock and yacon provide insights into Asteraceae palaeo-polyploidization history and plant inulin production.</title>
        <authorList>
            <person name="Fan W."/>
            <person name="Wang S."/>
            <person name="Wang H."/>
            <person name="Wang A."/>
            <person name="Jiang F."/>
            <person name="Liu H."/>
            <person name="Zhao H."/>
            <person name="Xu D."/>
            <person name="Zhang Y."/>
        </authorList>
    </citation>
    <scope>NUCLEOTIDE SEQUENCE [LARGE SCALE GENOMIC DNA]</scope>
    <source>
        <strain evidence="2">cv. Yunnan</strain>
    </source>
</reference>
<name>A0ACB9IJF5_9ASTR</name>
<reference evidence="1 2" key="2">
    <citation type="journal article" date="2022" name="Mol. Ecol. Resour.">
        <title>The genomes of chicory, endive, great burdock and yacon provide insights into Asteraceae paleo-polyploidization history and plant inulin production.</title>
        <authorList>
            <person name="Fan W."/>
            <person name="Wang S."/>
            <person name="Wang H."/>
            <person name="Wang A."/>
            <person name="Jiang F."/>
            <person name="Liu H."/>
            <person name="Zhao H."/>
            <person name="Xu D."/>
            <person name="Zhang Y."/>
        </authorList>
    </citation>
    <scope>NUCLEOTIDE SEQUENCE [LARGE SCALE GENOMIC DNA]</scope>
    <source>
        <strain evidence="2">cv. Yunnan</strain>
        <tissue evidence="1">Leaves</tissue>
    </source>
</reference>
<comment type="caution">
    <text evidence="1">The sequence shown here is derived from an EMBL/GenBank/DDBJ whole genome shotgun (WGS) entry which is preliminary data.</text>
</comment>
<proteinExistence type="predicted"/>
<keyword evidence="2" id="KW-1185">Reference proteome</keyword>
<evidence type="ECO:0000313" key="2">
    <source>
        <dbReference type="Proteomes" id="UP001056120"/>
    </source>
</evidence>
<dbReference type="Proteomes" id="UP001056120">
    <property type="component" value="Linkage Group LG08"/>
</dbReference>